<organism evidence="1 2">
    <name type="scientific">Acrobeloides nanus</name>
    <dbReference type="NCBI Taxonomy" id="290746"/>
    <lineage>
        <taxon>Eukaryota</taxon>
        <taxon>Metazoa</taxon>
        <taxon>Ecdysozoa</taxon>
        <taxon>Nematoda</taxon>
        <taxon>Chromadorea</taxon>
        <taxon>Rhabditida</taxon>
        <taxon>Tylenchina</taxon>
        <taxon>Cephalobomorpha</taxon>
        <taxon>Cephaloboidea</taxon>
        <taxon>Cephalobidae</taxon>
        <taxon>Acrobeloides</taxon>
    </lineage>
</organism>
<dbReference type="AlphaFoldDB" id="A0A914C8K3"/>
<proteinExistence type="predicted"/>
<sequence length="75" mass="9106">MIFWNLILTIRGDVPKNFDEDLKKALQQILEPYIFIQHYLDVEVLYHRLILIPILKQKYSLKDQIVFHMQDHRGV</sequence>
<dbReference type="WBParaSite" id="ACRNAN_Path_583.g2188.t1">
    <property type="protein sequence ID" value="ACRNAN_Path_583.g2188.t1"/>
    <property type="gene ID" value="ACRNAN_Path_583.g2188"/>
</dbReference>
<dbReference type="Proteomes" id="UP000887540">
    <property type="component" value="Unplaced"/>
</dbReference>
<protein>
    <submittedName>
        <fullName evidence="2">Condensation domain-containing protein</fullName>
    </submittedName>
</protein>
<evidence type="ECO:0000313" key="2">
    <source>
        <dbReference type="WBParaSite" id="ACRNAN_Path_583.g2188.t1"/>
    </source>
</evidence>
<accession>A0A914C8K3</accession>
<evidence type="ECO:0000313" key="1">
    <source>
        <dbReference type="Proteomes" id="UP000887540"/>
    </source>
</evidence>
<reference evidence="2" key="1">
    <citation type="submission" date="2022-11" db="UniProtKB">
        <authorList>
            <consortium name="WormBaseParasite"/>
        </authorList>
    </citation>
    <scope>IDENTIFICATION</scope>
</reference>
<name>A0A914C8K3_9BILA</name>
<keyword evidence="1" id="KW-1185">Reference proteome</keyword>